<dbReference type="Proteomes" id="UP000694845">
    <property type="component" value="Unplaced"/>
</dbReference>
<keyword evidence="9 16" id="KW-0472">Membrane</keyword>
<dbReference type="PROSITE" id="PS50026">
    <property type="entry name" value="EGF_3"/>
    <property type="match status" value="3"/>
</dbReference>
<feature type="region of interest" description="Disordered" evidence="15">
    <location>
        <begin position="2633"/>
        <end position="2658"/>
    </location>
</feature>
<dbReference type="SMART" id="SM00180">
    <property type="entry name" value="EGF_Lam"/>
    <property type="match status" value="4"/>
</dbReference>
<dbReference type="SUPFAM" id="SSF117281">
    <property type="entry name" value="Kelch motif"/>
    <property type="match status" value="3"/>
</dbReference>
<evidence type="ECO:0000259" key="19">
    <source>
        <dbReference type="PROSITE" id="PS50027"/>
    </source>
</evidence>
<keyword evidence="6" id="KW-0677">Repeat</keyword>
<evidence type="ECO:0000256" key="4">
    <source>
        <dbReference type="ARBA" id="ARBA00022692"/>
    </source>
</evidence>
<feature type="domain" description="EGF-like" evidence="18">
    <location>
        <begin position="1029"/>
        <end position="1070"/>
    </location>
</feature>
<dbReference type="CDD" id="cd00054">
    <property type="entry name" value="EGF_CA"/>
    <property type="match status" value="1"/>
</dbReference>
<dbReference type="PROSITE" id="PS00022">
    <property type="entry name" value="EGF_1"/>
    <property type="match status" value="3"/>
</dbReference>
<dbReference type="SMART" id="SM00042">
    <property type="entry name" value="CUB"/>
    <property type="match status" value="2"/>
</dbReference>
<dbReference type="InterPro" id="IPR001881">
    <property type="entry name" value="EGF-like_Ca-bd_dom"/>
</dbReference>
<dbReference type="PROSITE" id="PS01187">
    <property type="entry name" value="EGF_CA"/>
    <property type="match status" value="1"/>
</dbReference>
<dbReference type="InterPro" id="IPR051568">
    <property type="entry name" value="LZTR1/Attractin"/>
</dbReference>
<dbReference type="FunFam" id="2.10.25.10:FF:000202">
    <property type="entry name" value="Multiple epidermal growth factor-like domains 8"/>
    <property type="match status" value="1"/>
</dbReference>
<dbReference type="FunFam" id="2.10.25.10:FF:000188">
    <property type="entry name" value="Laminin subunit gamma 2"/>
    <property type="match status" value="1"/>
</dbReference>
<evidence type="ECO:0000256" key="6">
    <source>
        <dbReference type="ARBA" id="ARBA00022737"/>
    </source>
</evidence>
<dbReference type="GO" id="GO:0048731">
    <property type="term" value="P:system development"/>
    <property type="evidence" value="ECO:0007669"/>
    <property type="project" value="UniProtKB-ARBA"/>
</dbReference>
<evidence type="ECO:0000256" key="8">
    <source>
        <dbReference type="ARBA" id="ARBA00022989"/>
    </source>
</evidence>
<reference evidence="21" key="1">
    <citation type="submission" date="2025-08" db="UniProtKB">
        <authorList>
            <consortium name="RefSeq"/>
        </authorList>
    </citation>
    <scope>IDENTIFICATION</scope>
</reference>
<dbReference type="InterPro" id="IPR056737">
    <property type="entry name" value="Beta-prop_ATRN-MKLN-like"/>
</dbReference>
<dbReference type="PANTHER" id="PTHR46376">
    <property type="entry name" value="LEUCINE-ZIPPER-LIKE TRANSCRIPTIONAL REGULATOR 1"/>
    <property type="match status" value="1"/>
</dbReference>
<evidence type="ECO:0000256" key="9">
    <source>
        <dbReference type="ARBA" id="ARBA00023136"/>
    </source>
</evidence>
<feature type="disulfide bond" evidence="13">
    <location>
        <begin position="171"/>
        <end position="180"/>
    </location>
</feature>
<dbReference type="InterPro" id="IPR000152">
    <property type="entry name" value="EGF-type_Asp/Asn_hydroxyl_site"/>
</dbReference>
<evidence type="ECO:0000256" key="5">
    <source>
        <dbReference type="ARBA" id="ARBA00022729"/>
    </source>
</evidence>
<evidence type="ECO:0000256" key="2">
    <source>
        <dbReference type="ARBA" id="ARBA00022441"/>
    </source>
</evidence>
<keyword evidence="5" id="KW-0732">Signal</keyword>
<keyword evidence="10 13" id="KW-1015">Disulfide bond</keyword>
<dbReference type="Gene3D" id="2.60.120.290">
    <property type="entry name" value="Spermadhesin, CUB domain"/>
    <property type="match status" value="2"/>
</dbReference>
<dbReference type="SMART" id="SM00423">
    <property type="entry name" value="PSI"/>
    <property type="match status" value="8"/>
</dbReference>
<dbReference type="InterPro" id="IPR035914">
    <property type="entry name" value="Sperma_CUB_dom_sf"/>
</dbReference>
<dbReference type="InterPro" id="IPR016201">
    <property type="entry name" value="PSI"/>
</dbReference>
<dbReference type="OMA" id="PVCQWCD"/>
<keyword evidence="20" id="KW-1185">Reference proteome</keyword>
<dbReference type="SUPFAM" id="SSF49854">
    <property type="entry name" value="Spermadhesin, CUB domain"/>
    <property type="match status" value="2"/>
</dbReference>
<dbReference type="GO" id="GO:0005604">
    <property type="term" value="C:basement membrane"/>
    <property type="evidence" value="ECO:0007669"/>
    <property type="project" value="UniProtKB-ARBA"/>
</dbReference>
<dbReference type="InterPro" id="IPR018097">
    <property type="entry name" value="EGF_Ca-bd_CS"/>
</dbReference>
<sequence>MRNCGRLERSKKVMDGALSTAACLVLLLICACGRLALAAGCSGLRRVLLTDLEGTVTDGSGFYDENVHCEWLIEAPDPNMTITLTFKEFETECTYDFVTIYDGDTFTSTVLGTYSGNLLPGPVQAKSGKMLIHLYSDTNYPLNGTTATYTIQNCSNACSGHGVCQNYKCVCESGYKGDSCEGRSCPYECGQSASRGNCDFTTLMPQCTCNAGFVGEGCSLSTNDNTGWGDTVLVSSGIQSVFRARTGHTAQYHEGTDSLWVFGGYDLNSVLDDIVRYNFTSNQWEEVVPTSGPRPAGRYAHSMVLYSDELIVFGGVLSNGSLTNELWSFDVKTQAWTLLPTGDDAAAVPPGLADHTGTIVNFSHLYVFGGEFVTDLMQSVLSESYDHTSGNVHRHYSDPAQHRPLTHERCYDDRVELFHLGCHKWTDFDTLAEGFQSPAETEHLHVVTRGRFGHAAAVRDSSTLLVVGGYSGLVHRDLIAVKMPGTVALNSKSGGSILEQCLAHSTKSVCLSDPNCGWCNANSNCIGHSQHSNCTEPLTFDPDTCPSVCDSLVTCEACIVWGTGAVTSDPTGARVNEQCGWCVQEQECYPLGEPGGACGDQSSHSDPSGWWGINGTFLAEFSQCRLQDTPPGITWIKYRHPQNTSQPDEVTIVETTDQNFNFYYVSIQQEKLNGGSYIAEYKGFLRPNGAVPTGGALLQVWMGSSNAISTLHLSRDERPENAEKVAYYALEEEEFVKAIREDGSAIFPDTSAAYYVRQEERQVVTLDHPLISVMDLKWNGNMPTSQMSQPFEKEYLQPFYSGSCENYVTCSGCLTDASCGWCPTSRTCELRSQTAAAEDHCGTVTGAITHHLVTSWDQCVDCGLYVDCLSCTENPLCEWLISGDDTRCLRRGRFSDSITDPGQCTLPCHEYTNCSDCSKSTKECAWCEETKTCFTFGTYVTSYTYGQCPNWFDQKKACPSCSAHTDCKSCLANFQCGWCGNRDNPTLGNCQEGSFGGPDSGQSCTVLVASQHNVSESEPADWSYGVCPDVEECQLGLDDCHDNATCANTFDAYECTCDRGFEGNGRDECVKTCYHECVYGHCSGAPDYTCICDVGWTGENCSTDCECNFHSTCTTGIGVCDECQHWTMGQYCELCRPGSYGNATDQSLGCLECQCNGHGDPTHGRCHNVTGICYCIENSRGEHCEECVVGFYHDPRFPQHCSHECRGRMLLTNAESAALGSGQGDGVSPPQAYCLWVLTAGDNLTHTAAMANPPTISLTMEGIEALCGRDYVYVYDGIPAHLSLSHPENAGTNMGAFCGQDLLERVSTVAHSGTMTVVYQANHTGSTDSPGFVASYSVNRCPDDCRGNRECILGACRCASGYWGPDCELELCPANCSEADSQGICDKEMGVCNCSEGFGGEACQYPTSPLAGLRRGVWTLLADEARVDPDASSTVGAVPCSRMGHTVVASEANMLWLFGGYSHAHGDLNDVWSYDLSTKTWKQHFSGSAAHPAPRRYHAATFASSYMMISGGMNDTTVMQDVWYFHTVSENWSQIPAIFPVGLAGHSFVVVRDDTMVTVGGYSPIDGLQDKVLEFSLADNAWLAVPTTGTPPTGLFGHSTVWHPATKALYVYGGYLFHLDSVFVSDRLYSLDYRDSLKKWNLLPAEPGNQPLPHIFHAAVTTTNYMVVLGGGTPTQNISNTLMAYHYLCNHWIDLSDFVVGSPPSPSTSLAAAVTVDDTIYTFGGNDGTSLGALHRLSLPADLCTLQTTADGCRGTPGCGACVETNNTQNLLFCKSNLDLFPESCSGEYTLEQGTVCDNARVEFRNCRAARSCSECVMTQPAHHLAEQTCMWCSNCPDGACISRQLDCMEEHNCQVDKQKEISDSDQCPELECEASDCAKCVLGNCIWTRQFKRASEVRRLLNANPTYDWNCFRDSLLQIAPADIHISSSPTEPCPAPCHTHRTCLDCLDTKGADGAWQECVWSSRLGECFSPTYLPLICSTGACGPLARSGTQNCPQPCYLHTQCAHCLGQPGCGWCAVGPPGNGTGVCMEGGLYQPTGGTCSAEGVTLKDYDVNEFVTFTPVNFQEPPLWTFMACPPENECLNGHHDCRENEECNDTLTSYECNCKAGYEQESEGSACLPVCNPPCQNGICIRPDVCLCNFGHVGADCAVECECNGHSTCAGPEPHNRTNCLQCMNNTQGQSCDKCLPFFVGDPTNGGQCMPCFAYCHGNSDICLSEENFNRTRDEGLQLDLISVPVEFPVGPVTNAVCVNCRNYSAGQMCETCIDGYFKDGNHCQVCQCNGHWDRCDKTSGEDCQCKNNTDTPSCPTERYPAPCWAHQCSICEELFIGEPTDGRQCYRQMHVDQDTCFDPETQTNCPLDSVPLPFGRASFFVVQPKFTNLDIRLTVDVTAGALDVYITHSFDYLRVATNRTTGEHSVSLEGANLYEEAYRAKRRTKGLPRERRNVPQELEVGEQALTSSVAPPVYNTLTEYAATDNINTFVNIDDPNFVAIVRGLRNRLVVTLPEDVHSLKTKKFFITLLSREIADGMGTPSLEEGVGAAAATSGIMYFRQDQPHIDLFVFFSVFLSCFFLFLAILVVAWKVKVALEVRNDRQRRALELEHRASRPIGDVLLHVEGLPSGTWVTPAAAATVPPRKHSRMKRGASECHPGSRPTSPTKLLTCGLIACEPTEDDMAAVATTIISLPGGAPAPVQACLGSALILMKPSARPNDPPPSQLRPVRFPSGGKSGMCREMRT</sequence>
<dbReference type="InterPro" id="IPR056863">
    <property type="entry name" value="LMN_ATRN_NET-like_EGF"/>
</dbReference>
<keyword evidence="3 13" id="KW-0245">EGF-like domain</keyword>
<evidence type="ECO:0000256" key="10">
    <source>
        <dbReference type="ARBA" id="ARBA00023157"/>
    </source>
</evidence>
<dbReference type="PANTHER" id="PTHR46376:SF2">
    <property type="entry name" value="DISTRACTED, ISOFORM B"/>
    <property type="match status" value="1"/>
</dbReference>
<dbReference type="GO" id="GO:0048513">
    <property type="term" value="P:animal organ development"/>
    <property type="evidence" value="ECO:0007669"/>
    <property type="project" value="UniProtKB-ARBA"/>
</dbReference>
<comment type="subcellular location">
    <subcellularLocation>
        <location evidence="1">Membrane</location>
        <topology evidence="1">Single-pass type I membrane protein</topology>
    </subcellularLocation>
</comment>
<keyword evidence="11" id="KW-0325">Glycoprotein</keyword>
<feature type="domain" description="EGF-like" evidence="18">
    <location>
        <begin position="2079"/>
        <end position="2114"/>
    </location>
</feature>
<dbReference type="Pfam" id="PF24973">
    <property type="entry name" value="EGF_LMN_ATRN"/>
    <property type="match status" value="2"/>
</dbReference>
<dbReference type="Pfam" id="PF07645">
    <property type="entry name" value="EGF_CA"/>
    <property type="match status" value="1"/>
</dbReference>
<keyword evidence="8 16" id="KW-1133">Transmembrane helix</keyword>
<evidence type="ECO:0000256" key="13">
    <source>
        <dbReference type="PROSITE-ProRule" id="PRU00076"/>
    </source>
</evidence>
<dbReference type="GeneID" id="110982968"/>
<evidence type="ECO:0000256" key="14">
    <source>
        <dbReference type="PROSITE-ProRule" id="PRU00460"/>
    </source>
</evidence>
<evidence type="ECO:0000259" key="18">
    <source>
        <dbReference type="PROSITE" id="PS50026"/>
    </source>
</evidence>
<dbReference type="PROSITE" id="PS01180">
    <property type="entry name" value="CUB"/>
    <property type="match status" value="2"/>
</dbReference>
<dbReference type="PROSITE" id="PS50027">
    <property type="entry name" value="EGF_LAM_2"/>
    <property type="match status" value="1"/>
</dbReference>
<dbReference type="KEGG" id="aplc:110982968"/>
<dbReference type="RefSeq" id="XP_022097491.1">
    <property type="nucleotide sequence ID" value="XM_022241799.1"/>
</dbReference>
<accession>A0A8B7Z278</accession>
<dbReference type="InterPro" id="IPR006652">
    <property type="entry name" value="Kelch_1"/>
</dbReference>
<feature type="region of interest" description="Disordered" evidence="15">
    <location>
        <begin position="2708"/>
        <end position="2738"/>
    </location>
</feature>
<dbReference type="Pfam" id="PF24981">
    <property type="entry name" value="Beta-prop_ATRN-LZTR1"/>
    <property type="match status" value="2"/>
</dbReference>
<name>A0A8B7Z278_ACAPL</name>
<dbReference type="InterPro" id="IPR002049">
    <property type="entry name" value="LE_dom"/>
</dbReference>
<dbReference type="InterPro" id="IPR015915">
    <property type="entry name" value="Kelch-typ_b-propeller"/>
</dbReference>
<dbReference type="GO" id="GO:0005794">
    <property type="term" value="C:Golgi apparatus"/>
    <property type="evidence" value="ECO:0007669"/>
    <property type="project" value="TreeGrafter"/>
</dbReference>
<keyword evidence="4 16" id="KW-0812">Transmembrane</keyword>
<dbReference type="Gene3D" id="2.10.25.10">
    <property type="entry name" value="Laminin"/>
    <property type="match status" value="9"/>
</dbReference>
<evidence type="ECO:0000256" key="11">
    <source>
        <dbReference type="ARBA" id="ARBA00023180"/>
    </source>
</evidence>
<gene>
    <name evidence="21" type="primary">LOC110982968</name>
</gene>
<dbReference type="InterPro" id="IPR000859">
    <property type="entry name" value="CUB_dom"/>
</dbReference>
<evidence type="ECO:0000256" key="7">
    <source>
        <dbReference type="ARBA" id="ARBA00022837"/>
    </source>
</evidence>
<proteinExistence type="predicted"/>
<dbReference type="InterPro" id="IPR024731">
    <property type="entry name" value="NELL2-like_EGF"/>
</dbReference>
<dbReference type="PROSITE" id="PS51257">
    <property type="entry name" value="PROKAR_LIPOPROTEIN"/>
    <property type="match status" value="1"/>
</dbReference>
<evidence type="ECO:0000313" key="20">
    <source>
        <dbReference type="Proteomes" id="UP000694845"/>
    </source>
</evidence>
<evidence type="ECO:0000256" key="1">
    <source>
        <dbReference type="ARBA" id="ARBA00004479"/>
    </source>
</evidence>
<organism evidence="20 21">
    <name type="scientific">Acanthaster planci</name>
    <name type="common">Crown-of-thorns starfish</name>
    <dbReference type="NCBI Taxonomy" id="133434"/>
    <lineage>
        <taxon>Eukaryota</taxon>
        <taxon>Metazoa</taxon>
        <taxon>Echinodermata</taxon>
        <taxon>Eleutherozoa</taxon>
        <taxon>Asterozoa</taxon>
        <taxon>Asteroidea</taxon>
        <taxon>Valvatacea</taxon>
        <taxon>Valvatida</taxon>
        <taxon>Acanthasteridae</taxon>
        <taxon>Acanthaster</taxon>
    </lineage>
</organism>
<feature type="domain" description="CUB" evidence="17">
    <location>
        <begin position="41"/>
        <end position="152"/>
    </location>
</feature>
<dbReference type="OrthoDB" id="263283at2759"/>
<evidence type="ECO:0000256" key="12">
    <source>
        <dbReference type="ARBA" id="ARBA00023292"/>
    </source>
</evidence>
<dbReference type="PROSITE" id="PS01186">
    <property type="entry name" value="EGF_2"/>
    <property type="match status" value="3"/>
</dbReference>
<evidence type="ECO:0000256" key="3">
    <source>
        <dbReference type="ARBA" id="ARBA00022536"/>
    </source>
</evidence>
<dbReference type="InterPro" id="IPR000742">
    <property type="entry name" value="EGF"/>
</dbReference>
<dbReference type="InterPro" id="IPR049883">
    <property type="entry name" value="NOTCH1_EGF-like"/>
</dbReference>
<dbReference type="CTD" id="1954"/>
<evidence type="ECO:0000256" key="16">
    <source>
        <dbReference type="SAM" id="Phobius"/>
    </source>
</evidence>
<dbReference type="SMART" id="SM00612">
    <property type="entry name" value="Kelch"/>
    <property type="match status" value="3"/>
</dbReference>
<dbReference type="Pfam" id="PF00053">
    <property type="entry name" value="EGF_laminin"/>
    <property type="match status" value="1"/>
</dbReference>
<feature type="disulfide bond" evidence="14">
    <location>
        <begin position="1123"/>
        <end position="1132"/>
    </location>
</feature>
<dbReference type="Pfam" id="PF12947">
    <property type="entry name" value="EGF_3"/>
    <property type="match status" value="1"/>
</dbReference>
<feature type="transmembrane region" description="Helical" evidence="16">
    <location>
        <begin position="2561"/>
        <end position="2583"/>
    </location>
</feature>
<dbReference type="PROSITE" id="PS01248">
    <property type="entry name" value="EGF_LAM_1"/>
    <property type="match status" value="3"/>
</dbReference>
<keyword evidence="12 14" id="KW-0424">Laminin EGF-like domain</keyword>
<dbReference type="SMART" id="SM00181">
    <property type="entry name" value="EGF"/>
    <property type="match status" value="11"/>
</dbReference>
<keyword evidence="7" id="KW-0106">Calcium</keyword>
<dbReference type="InterPro" id="IPR002165">
    <property type="entry name" value="Plexin_repeat"/>
</dbReference>
<dbReference type="GO" id="GO:0016020">
    <property type="term" value="C:membrane"/>
    <property type="evidence" value="ECO:0007669"/>
    <property type="project" value="UniProtKB-SubCell"/>
</dbReference>
<comment type="caution">
    <text evidence="13">Lacks conserved residue(s) required for the propagation of feature annotation.</text>
</comment>
<dbReference type="GO" id="GO:0005509">
    <property type="term" value="F:calcium ion binding"/>
    <property type="evidence" value="ECO:0007669"/>
    <property type="project" value="InterPro"/>
</dbReference>
<feature type="domain" description="Laminin EGF-like" evidence="19">
    <location>
        <begin position="1105"/>
        <end position="1152"/>
    </location>
</feature>
<dbReference type="CDD" id="cd00055">
    <property type="entry name" value="EGF_Lam"/>
    <property type="match status" value="3"/>
</dbReference>
<dbReference type="Pfam" id="PF00431">
    <property type="entry name" value="CUB"/>
    <property type="match status" value="1"/>
</dbReference>
<dbReference type="SUPFAM" id="SSF57196">
    <property type="entry name" value="EGF/Laminin"/>
    <property type="match status" value="3"/>
</dbReference>
<feature type="domain" description="EGF-like" evidence="18">
    <location>
        <begin position="150"/>
        <end position="181"/>
    </location>
</feature>
<protein>
    <submittedName>
        <fullName evidence="21">Multiple epidermal growth factor-like domains protein 8</fullName>
    </submittedName>
</protein>
<evidence type="ECO:0000256" key="15">
    <source>
        <dbReference type="SAM" id="MobiDB-lite"/>
    </source>
</evidence>
<dbReference type="CDD" id="cd00041">
    <property type="entry name" value="CUB"/>
    <property type="match status" value="1"/>
</dbReference>
<feature type="disulfide bond" evidence="13">
    <location>
        <begin position="154"/>
        <end position="164"/>
    </location>
</feature>
<evidence type="ECO:0000259" key="17">
    <source>
        <dbReference type="PROSITE" id="PS01180"/>
    </source>
</evidence>
<dbReference type="Pfam" id="PF23106">
    <property type="entry name" value="EGF_Teneurin"/>
    <property type="match status" value="1"/>
</dbReference>
<dbReference type="Pfam" id="PF01437">
    <property type="entry name" value="PSI"/>
    <property type="match status" value="1"/>
</dbReference>
<feature type="domain" description="CUB" evidence="17">
    <location>
        <begin position="1205"/>
        <end position="1339"/>
    </location>
</feature>
<evidence type="ECO:0000313" key="21">
    <source>
        <dbReference type="RefSeq" id="XP_022097491.1"/>
    </source>
</evidence>
<dbReference type="SMART" id="SM00179">
    <property type="entry name" value="EGF_CA"/>
    <property type="match status" value="3"/>
</dbReference>
<dbReference type="Gene3D" id="2.120.10.80">
    <property type="entry name" value="Kelch-type beta propeller"/>
    <property type="match status" value="3"/>
</dbReference>
<keyword evidence="2" id="KW-0880">Kelch repeat</keyword>
<dbReference type="PROSITE" id="PS00010">
    <property type="entry name" value="ASX_HYDROXYL"/>
    <property type="match status" value="2"/>
</dbReference>